<evidence type="ECO:0000256" key="12">
    <source>
        <dbReference type="PIRSR" id="PIRSR006431-1"/>
    </source>
</evidence>
<feature type="active site" description="Nucleophile" evidence="12">
    <location>
        <position position="103"/>
    </location>
</feature>
<evidence type="ECO:0000256" key="4">
    <source>
        <dbReference type="ARBA" id="ARBA00012568"/>
    </source>
</evidence>
<dbReference type="InterPro" id="IPR005944">
    <property type="entry name" value="Pro_iminopeptidase"/>
</dbReference>
<dbReference type="GO" id="GO:0004177">
    <property type="term" value="F:aminopeptidase activity"/>
    <property type="evidence" value="ECO:0007669"/>
    <property type="project" value="UniProtKB-UniRule"/>
</dbReference>
<dbReference type="InterPro" id="IPR002410">
    <property type="entry name" value="Peptidase_S33"/>
</dbReference>
<accession>A0A5C4MNX9</accession>
<evidence type="ECO:0000313" key="15">
    <source>
        <dbReference type="EMBL" id="TNC47009.1"/>
    </source>
</evidence>
<dbReference type="AlphaFoldDB" id="A0A5C4MNX9"/>
<dbReference type="PANTHER" id="PTHR43722">
    <property type="entry name" value="PROLINE IMINOPEPTIDASE"/>
    <property type="match status" value="1"/>
</dbReference>
<keyword evidence="16" id="KW-1185">Reference proteome</keyword>
<evidence type="ECO:0000256" key="7">
    <source>
        <dbReference type="ARBA" id="ARBA00022490"/>
    </source>
</evidence>
<evidence type="ECO:0000256" key="5">
    <source>
        <dbReference type="ARBA" id="ARBA00021843"/>
    </source>
</evidence>
<comment type="catalytic activity">
    <reaction evidence="1 11">
        <text>Release of N-terminal proline from a peptide.</text>
        <dbReference type="EC" id="3.4.11.5"/>
    </reaction>
</comment>
<evidence type="ECO:0000256" key="10">
    <source>
        <dbReference type="ARBA" id="ARBA00029605"/>
    </source>
</evidence>
<dbReference type="InterPro" id="IPR013595">
    <property type="entry name" value="Pept_S33_TAP-like_C"/>
</dbReference>
<dbReference type="OrthoDB" id="9796770at2"/>
<evidence type="ECO:0000256" key="3">
    <source>
        <dbReference type="ARBA" id="ARBA00010088"/>
    </source>
</evidence>
<dbReference type="Pfam" id="PF08386">
    <property type="entry name" value="Abhydrolase_4"/>
    <property type="match status" value="1"/>
</dbReference>
<organism evidence="15 16">
    <name type="scientific">Rubellimicrobium rubrum</name>
    <dbReference type="NCBI Taxonomy" id="2585369"/>
    <lineage>
        <taxon>Bacteria</taxon>
        <taxon>Pseudomonadati</taxon>
        <taxon>Pseudomonadota</taxon>
        <taxon>Alphaproteobacteria</taxon>
        <taxon>Rhodobacterales</taxon>
        <taxon>Roseobacteraceae</taxon>
        <taxon>Rubellimicrobium</taxon>
    </lineage>
</organism>
<protein>
    <recommendedName>
        <fullName evidence="5 11">Proline iminopeptidase</fullName>
        <shortName evidence="11">PIP</shortName>
        <ecNumber evidence="4 11">3.4.11.5</ecNumber>
    </recommendedName>
    <alternativeName>
        <fullName evidence="10 11">Prolyl aminopeptidase</fullName>
    </alternativeName>
</protein>
<gene>
    <name evidence="15" type="ORF">FHG66_17615</name>
</gene>
<keyword evidence="6 11" id="KW-0031">Aminopeptidase</keyword>
<feature type="domain" description="AB hydrolase-1" evidence="13">
    <location>
        <begin position="29"/>
        <end position="140"/>
    </location>
</feature>
<dbReference type="RefSeq" id="WP_139078360.1">
    <property type="nucleotide sequence ID" value="NZ_VDFU01000029.1"/>
</dbReference>
<feature type="active site" evidence="12">
    <location>
        <position position="257"/>
    </location>
</feature>
<feature type="active site" description="Proton donor" evidence="12">
    <location>
        <position position="285"/>
    </location>
</feature>
<keyword evidence="9 11" id="KW-0378">Hydrolase</keyword>
<comment type="similarity">
    <text evidence="3 11">Belongs to the peptidase S33 family.</text>
</comment>
<dbReference type="EC" id="3.4.11.5" evidence="4 11"/>
<dbReference type="SUPFAM" id="SSF53474">
    <property type="entry name" value="alpha/beta-Hydrolases"/>
    <property type="match status" value="1"/>
</dbReference>
<sequence>MEAGEGFYLDVGDGHRIWVQPWGSLSGTPILFLHGGPGSGCNPGQRVLFDSSRHRVVFVDQRGAGRSQPPRARHANTTAHLVDDLERVRIHQGIERWLVVGGSWGATLALAYAQACPERVTGLVLRATFLGMRAELDWAFGMGLATFHPRLHAGLKALVPPEEQADPLPALWRRILDPDPQAHVPAAMAWFHTERALSELVPPTSTLPPVGNGTLPATPFMEAHYFLHGCFLPEGALLAGAYRLHGLPGILVQARYDLLCPPVTAHRLAARWPEARVVEVEAAGHSLGHPAVTAAVREAVDALAF</sequence>
<dbReference type="InterPro" id="IPR000073">
    <property type="entry name" value="AB_hydrolase_1"/>
</dbReference>
<feature type="domain" description="Peptidase S33 tripeptidyl aminopeptidase-like C-terminal" evidence="14">
    <location>
        <begin position="249"/>
        <end position="301"/>
    </location>
</feature>
<evidence type="ECO:0000256" key="9">
    <source>
        <dbReference type="ARBA" id="ARBA00022801"/>
    </source>
</evidence>
<keyword evidence="8 11" id="KW-0645">Protease</keyword>
<dbReference type="PANTHER" id="PTHR43722:SF1">
    <property type="entry name" value="PROLINE IMINOPEPTIDASE"/>
    <property type="match status" value="1"/>
</dbReference>
<dbReference type="EMBL" id="VDFU01000029">
    <property type="protein sequence ID" value="TNC47009.1"/>
    <property type="molecule type" value="Genomic_DNA"/>
</dbReference>
<dbReference type="GO" id="GO:0006508">
    <property type="term" value="P:proteolysis"/>
    <property type="evidence" value="ECO:0007669"/>
    <property type="project" value="UniProtKB-KW"/>
</dbReference>
<comment type="caution">
    <text evidence="15">The sequence shown here is derived from an EMBL/GenBank/DDBJ whole genome shotgun (WGS) entry which is preliminary data.</text>
</comment>
<dbReference type="PRINTS" id="PR00793">
    <property type="entry name" value="PROAMNOPTASE"/>
</dbReference>
<dbReference type="Proteomes" id="UP000305887">
    <property type="component" value="Unassembled WGS sequence"/>
</dbReference>
<evidence type="ECO:0000256" key="6">
    <source>
        <dbReference type="ARBA" id="ARBA00022438"/>
    </source>
</evidence>
<dbReference type="Gene3D" id="3.40.50.1820">
    <property type="entry name" value="alpha/beta hydrolase"/>
    <property type="match status" value="1"/>
</dbReference>
<dbReference type="PRINTS" id="PR00111">
    <property type="entry name" value="ABHYDROLASE"/>
</dbReference>
<comment type="subcellular location">
    <subcellularLocation>
        <location evidence="2 11">Cytoplasm</location>
    </subcellularLocation>
</comment>
<evidence type="ECO:0000313" key="16">
    <source>
        <dbReference type="Proteomes" id="UP000305887"/>
    </source>
</evidence>
<evidence type="ECO:0000259" key="14">
    <source>
        <dbReference type="Pfam" id="PF08386"/>
    </source>
</evidence>
<evidence type="ECO:0000256" key="1">
    <source>
        <dbReference type="ARBA" id="ARBA00001585"/>
    </source>
</evidence>
<reference evidence="15 16" key="1">
    <citation type="submission" date="2019-06" db="EMBL/GenBank/DDBJ databases">
        <title>YIM 131921 draft genome.</title>
        <authorList>
            <person name="Jiang L."/>
        </authorList>
    </citation>
    <scope>NUCLEOTIDE SEQUENCE [LARGE SCALE GENOMIC DNA]</scope>
    <source>
        <strain evidence="15 16">YIM 131921</strain>
    </source>
</reference>
<evidence type="ECO:0000256" key="8">
    <source>
        <dbReference type="ARBA" id="ARBA00022670"/>
    </source>
</evidence>
<evidence type="ECO:0000256" key="11">
    <source>
        <dbReference type="PIRNR" id="PIRNR006431"/>
    </source>
</evidence>
<dbReference type="GO" id="GO:0005737">
    <property type="term" value="C:cytoplasm"/>
    <property type="evidence" value="ECO:0007669"/>
    <property type="project" value="UniProtKB-SubCell"/>
</dbReference>
<dbReference type="InterPro" id="IPR029058">
    <property type="entry name" value="AB_hydrolase_fold"/>
</dbReference>
<keyword evidence="7 11" id="KW-0963">Cytoplasm</keyword>
<dbReference type="PIRSF" id="PIRSF006431">
    <property type="entry name" value="Pept_S33"/>
    <property type="match status" value="1"/>
</dbReference>
<proteinExistence type="inferred from homology"/>
<dbReference type="Pfam" id="PF00561">
    <property type="entry name" value="Abhydrolase_1"/>
    <property type="match status" value="1"/>
</dbReference>
<evidence type="ECO:0000256" key="2">
    <source>
        <dbReference type="ARBA" id="ARBA00004496"/>
    </source>
</evidence>
<evidence type="ECO:0000259" key="13">
    <source>
        <dbReference type="Pfam" id="PF00561"/>
    </source>
</evidence>
<name>A0A5C4MNX9_9RHOB</name>